<feature type="compositionally biased region" description="Basic and acidic residues" evidence="2">
    <location>
        <begin position="344"/>
        <end position="365"/>
    </location>
</feature>
<dbReference type="InterPro" id="IPR050811">
    <property type="entry name" value="Phosphate_ABC_transporter"/>
</dbReference>
<dbReference type="InParanoid" id="A0A371RHG1"/>
<evidence type="ECO:0000313" key="5">
    <source>
        <dbReference type="EMBL" id="RFB04865.1"/>
    </source>
</evidence>
<evidence type="ECO:0000256" key="1">
    <source>
        <dbReference type="ARBA" id="ARBA00022729"/>
    </source>
</evidence>
<feature type="signal peptide" evidence="3">
    <location>
        <begin position="1"/>
        <end position="20"/>
    </location>
</feature>
<feature type="region of interest" description="Disordered" evidence="2">
    <location>
        <begin position="324"/>
        <end position="431"/>
    </location>
</feature>
<dbReference type="Pfam" id="PF12849">
    <property type="entry name" value="PBP_like_2"/>
    <property type="match status" value="1"/>
</dbReference>
<feature type="compositionally biased region" description="Basic and acidic residues" evidence="2">
    <location>
        <begin position="388"/>
        <end position="431"/>
    </location>
</feature>
<sequence length="431" mass="46545">MNLLLLAAAALLTSPSPISSQDQVTMEGSSTIAPYARAMTRLLRHPEMLTVVQNGSGTGIARLCSGRPLSPQIAASSRPIKPREIERCAANGIETLVEKPIGRDGIVLAQSVKAKDLELTVRDLYLATANYIPRAEDDCVLVKNNKVKWKDVRSDLPDREIIVIGPPRSSGTRDVFLEKAVAVGARSFHCLAAIEHSSPDYFAKATKIRLDSHWVDGGEQDEAVAQTLRYVRDAIGIFGYAYLVDVKDIEAIPLDGVEPTVETIASGEYELSRGLYLYADKRSFEGDHPVAEIYRAFGSFGAIGPGGFLTEMGLVTTGHASPEMEIDTRKGRPAPKKAPASGHGEGHHGDEHQAAASHGNDHHETPPLPAARLNSGGHGESAKVMAASHHEQASHHEEEAQHETTTHEEPAEHHEEAGHHETESHHSPSGH</sequence>
<dbReference type="SUPFAM" id="SSF53850">
    <property type="entry name" value="Periplasmic binding protein-like II"/>
    <property type="match status" value="1"/>
</dbReference>
<dbReference type="Gene3D" id="3.40.190.10">
    <property type="entry name" value="Periplasmic binding protein-like II"/>
    <property type="match status" value="2"/>
</dbReference>
<dbReference type="AlphaFoldDB" id="A0A371RHG1"/>
<comment type="caution">
    <text evidence="5">The sequence shown here is derived from an EMBL/GenBank/DDBJ whole genome shotgun (WGS) entry which is preliminary data.</text>
</comment>
<evidence type="ECO:0000256" key="2">
    <source>
        <dbReference type="SAM" id="MobiDB-lite"/>
    </source>
</evidence>
<evidence type="ECO:0000313" key="6">
    <source>
        <dbReference type="Proteomes" id="UP000264589"/>
    </source>
</evidence>
<dbReference type="EMBL" id="QUQO01000001">
    <property type="protein sequence ID" value="RFB04865.1"/>
    <property type="molecule type" value="Genomic_DNA"/>
</dbReference>
<evidence type="ECO:0000259" key="4">
    <source>
        <dbReference type="Pfam" id="PF12849"/>
    </source>
</evidence>
<feature type="chain" id="PRO_5017084072" description="PBP domain-containing protein" evidence="3">
    <location>
        <begin position="21"/>
        <end position="431"/>
    </location>
</feature>
<evidence type="ECO:0000256" key="3">
    <source>
        <dbReference type="SAM" id="SignalP"/>
    </source>
</evidence>
<reference evidence="5 6" key="1">
    <citation type="submission" date="2018-08" db="EMBL/GenBank/DDBJ databases">
        <title>Parvularcula sp. SM1705, isolated from surface water of the South Sea China.</title>
        <authorList>
            <person name="Sun L."/>
        </authorList>
    </citation>
    <scope>NUCLEOTIDE SEQUENCE [LARGE SCALE GENOMIC DNA]</scope>
    <source>
        <strain evidence="5 6">SM1705</strain>
    </source>
</reference>
<feature type="domain" description="PBP" evidence="4">
    <location>
        <begin position="20"/>
        <end position="297"/>
    </location>
</feature>
<keyword evidence="6" id="KW-1185">Reference proteome</keyword>
<protein>
    <recommendedName>
        <fullName evidence="4">PBP domain-containing protein</fullName>
    </recommendedName>
</protein>
<proteinExistence type="predicted"/>
<organism evidence="5 6">
    <name type="scientific">Parvularcula marina</name>
    <dbReference type="NCBI Taxonomy" id="2292771"/>
    <lineage>
        <taxon>Bacteria</taxon>
        <taxon>Pseudomonadati</taxon>
        <taxon>Pseudomonadota</taxon>
        <taxon>Alphaproteobacteria</taxon>
        <taxon>Parvularculales</taxon>
        <taxon>Parvularculaceae</taxon>
        <taxon>Parvularcula</taxon>
    </lineage>
</organism>
<dbReference type="InterPro" id="IPR024370">
    <property type="entry name" value="PBP_domain"/>
</dbReference>
<accession>A0A371RHG1</accession>
<dbReference type="RefSeq" id="WP_116391496.1">
    <property type="nucleotide sequence ID" value="NZ_QUQO01000001.1"/>
</dbReference>
<dbReference type="PANTHER" id="PTHR30570">
    <property type="entry name" value="PERIPLASMIC PHOSPHATE BINDING COMPONENT OF PHOSPHATE ABC TRANSPORTER"/>
    <property type="match status" value="1"/>
</dbReference>
<keyword evidence="1 3" id="KW-0732">Signal</keyword>
<name>A0A371RHG1_9PROT</name>
<gene>
    <name evidence="5" type="ORF">DX908_05950</name>
</gene>
<dbReference type="Proteomes" id="UP000264589">
    <property type="component" value="Unassembled WGS sequence"/>
</dbReference>
<dbReference type="OrthoDB" id="9790048at2"/>
<dbReference type="PANTHER" id="PTHR30570:SF1">
    <property type="entry name" value="PHOSPHATE-BINDING PROTEIN PSTS"/>
    <property type="match status" value="1"/>
</dbReference>